<dbReference type="GO" id="GO:0004061">
    <property type="term" value="F:arylformamidase activity"/>
    <property type="evidence" value="ECO:0007669"/>
    <property type="project" value="TreeGrafter"/>
</dbReference>
<accession>A0AAJ7C142</accession>
<dbReference type="Gene3D" id="3.40.50.1820">
    <property type="entry name" value="alpha/beta hydrolase"/>
    <property type="match status" value="1"/>
</dbReference>
<reference evidence="4 5" key="1">
    <citation type="submission" date="2025-04" db="UniProtKB">
        <authorList>
            <consortium name="RefSeq"/>
        </authorList>
    </citation>
    <scope>IDENTIFICATION</scope>
</reference>
<protein>
    <submittedName>
        <fullName evidence="4 5">Kynurenine formamidase isoform X1</fullName>
    </submittedName>
</protein>
<dbReference type="CTD" id="33907"/>
<dbReference type="InterPro" id="IPR029058">
    <property type="entry name" value="AB_hydrolase_fold"/>
</dbReference>
<dbReference type="InterPro" id="IPR050300">
    <property type="entry name" value="GDXG_lipolytic_enzyme"/>
</dbReference>
<gene>
    <name evidence="4 5" type="primary">LOC107269699</name>
</gene>
<evidence type="ECO:0000313" key="5">
    <source>
        <dbReference type="RefSeq" id="XP_024942813.1"/>
    </source>
</evidence>
<keyword evidence="3" id="KW-1185">Reference proteome</keyword>
<organism evidence="3 4">
    <name type="scientific">Cephus cinctus</name>
    <name type="common">Wheat stem sawfly</name>
    <dbReference type="NCBI Taxonomy" id="211228"/>
    <lineage>
        <taxon>Eukaryota</taxon>
        <taxon>Metazoa</taxon>
        <taxon>Ecdysozoa</taxon>
        <taxon>Arthropoda</taxon>
        <taxon>Hexapoda</taxon>
        <taxon>Insecta</taxon>
        <taxon>Pterygota</taxon>
        <taxon>Neoptera</taxon>
        <taxon>Endopterygota</taxon>
        <taxon>Hymenoptera</taxon>
        <taxon>Cephoidea</taxon>
        <taxon>Cephidae</taxon>
        <taxon>Cephus</taxon>
    </lineage>
</organism>
<dbReference type="Proteomes" id="UP000694920">
    <property type="component" value="Unplaced"/>
</dbReference>
<name>A0AAJ7C142_CEPCN</name>
<dbReference type="PANTHER" id="PTHR48081">
    <property type="entry name" value="AB HYDROLASE SUPERFAMILY PROTEIN C4A8.06C"/>
    <property type="match status" value="1"/>
</dbReference>
<evidence type="ECO:0000313" key="4">
    <source>
        <dbReference type="RefSeq" id="XP_015599333.1"/>
    </source>
</evidence>
<feature type="domain" description="Alpha/beta hydrolase fold-3" evidence="2">
    <location>
        <begin position="73"/>
        <end position="197"/>
    </location>
</feature>
<dbReference type="InterPro" id="IPR013094">
    <property type="entry name" value="AB_hydrolase_3"/>
</dbReference>
<evidence type="ECO:0000259" key="2">
    <source>
        <dbReference type="Pfam" id="PF07859"/>
    </source>
</evidence>
<proteinExistence type="predicted"/>
<dbReference type="GeneID" id="107269699"/>
<dbReference type="RefSeq" id="XP_024942813.1">
    <property type="nucleotide sequence ID" value="XM_025087045.1"/>
</dbReference>
<dbReference type="Pfam" id="PF07859">
    <property type="entry name" value="Abhydrolase_3"/>
    <property type="match status" value="1"/>
</dbReference>
<dbReference type="SUPFAM" id="SSF53474">
    <property type="entry name" value="alpha/beta-Hydrolases"/>
    <property type="match status" value="1"/>
</dbReference>
<sequence length="290" mass="32234">MSITEHEKLYSPSQWSRRFDSLGVQAEYSKNARNMTELARSATSCEIDISYGPSERNKYDIYGTDLPKDAPVLLFFHGGYWQEGSKDVSGFPAKTFVSQGIKVILGGYDLCPTVTVAEILSQVKSLTEKILKFALEWGSKSVWVGGHSAGAHLVASLLHDPEWMTLIAQKGYLPLLKGILLISGIYNVEPLLTTSYNNALKLTGNEAKVLSFGTSNTKVPILNIKVIVTVGECDSPAFVQESCNYAQKLVEFVDNVEYLLVRNSVDHYDIMEKLVDNNFILNKLLIKNIQ</sequence>
<dbReference type="PANTHER" id="PTHR48081:SF33">
    <property type="entry name" value="KYNURENINE FORMAMIDASE"/>
    <property type="match status" value="1"/>
</dbReference>
<dbReference type="KEGG" id="ccin:107269699"/>
<evidence type="ECO:0000313" key="3">
    <source>
        <dbReference type="Proteomes" id="UP000694920"/>
    </source>
</evidence>
<dbReference type="AlphaFoldDB" id="A0AAJ7C142"/>
<dbReference type="RefSeq" id="XP_015599333.1">
    <property type="nucleotide sequence ID" value="XM_015743847.2"/>
</dbReference>
<evidence type="ECO:0000256" key="1">
    <source>
        <dbReference type="ARBA" id="ARBA00022801"/>
    </source>
</evidence>
<keyword evidence="1" id="KW-0378">Hydrolase</keyword>